<dbReference type="Pfam" id="PF03101">
    <property type="entry name" value="FAR1"/>
    <property type="match status" value="1"/>
</dbReference>
<reference evidence="2" key="1">
    <citation type="submission" date="2019-10" db="EMBL/GenBank/DDBJ databases">
        <authorList>
            <person name="Zhang R."/>
            <person name="Pan Y."/>
            <person name="Wang J."/>
            <person name="Ma R."/>
            <person name="Yu S."/>
        </authorList>
    </citation>
    <scope>NUCLEOTIDE SEQUENCE</scope>
    <source>
        <strain evidence="2">LA-IB0</strain>
        <tissue evidence="2">Leaf</tissue>
    </source>
</reference>
<dbReference type="Proteomes" id="UP000826271">
    <property type="component" value="Unassembled WGS sequence"/>
</dbReference>
<dbReference type="AlphaFoldDB" id="A0AAV6WW36"/>
<sequence>MEKDISVDSTVRHKLDFHSDEAEKETNELIDNCSGEKLVTKCHPTILEEKIPKIDMEFDSEEAAYNFYNEYAKLVGFGIRRHYVHRDVMGKIIDRIFCCACQGHREKDKRDVEVKSHRPKTRSGCDAMMKINCRQTGKYKVVDLLLIITVMI</sequence>
<comment type="caution">
    <text evidence="2">The sequence shown here is derived from an EMBL/GenBank/DDBJ whole genome shotgun (WGS) entry which is preliminary data.</text>
</comment>
<accession>A0AAV6WW36</accession>
<evidence type="ECO:0000313" key="3">
    <source>
        <dbReference type="Proteomes" id="UP000826271"/>
    </source>
</evidence>
<organism evidence="2 3">
    <name type="scientific">Buddleja alternifolia</name>
    <dbReference type="NCBI Taxonomy" id="168488"/>
    <lineage>
        <taxon>Eukaryota</taxon>
        <taxon>Viridiplantae</taxon>
        <taxon>Streptophyta</taxon>
        <taxon>Embryophyta</taxon>
        <taxon>Tracheophyta</taxon>
        <taxon>Spermatophyta</taxon>
        <taxon>Magnoliopsida</taxon>
        <taxon>eudicotyledons</taxon>
        <taxon>Gunneridae</taxon>
        <taxon>Pentapetalae</taxon>
        <taxon>asterids</taxon>
        <taxon>lamiids</taxon>
        <taxon>Lamiales</taxon>
        <taxon>Scrophulariaceae</taxon>
        <taxon>Buddlejeae</taxon>
        <taxon>Buddleja</taxon>
    </lineage>
</organism>
<evidence type="ECO:0000313" key="2">
    <source>
        <dbReference type="EMBL" id="KAG8371215.1"/>
    </source>
</evidence>
<dbReference type="PANTHER" id="PTHR46328">
    <property type="entry name" value="FAR-RED IMPAIRED RESPONSIVE (FAR1) FAMILY PROTEIN-RELATED"/>
    <property type="match status" value="1"/>
</dbReference>
<keyword evidence="3" id="KW-1185">Reference proteome</keyword>
<proteinExistence type="predicted"/>
<gene>
    <name evidence="2" type="ORF">BUALT_Bualt13G0064100</name>
</gene>
<dbReference type="PANTHER" id="PTHR46328:SF34">
    <property type="entry name" value="PROTEIN FAR1-RELATED SEQUENCE 5-LIKE"/>
    <property type="match status" value="1"/>
</dbReference>
<name>A0AAV6WW36_9LAMI</name>
<dbReference type="InterPro" id="IPR004330">
    <property type="entry name" value="FAR1_DNA_bnd_dom"/>
</dbReference>
<protein>
    <recommendedName>
        <fullName evidence="1">FAR1 domain-containing protein</fullName>
    </recommendedName>
</protein>
<feature type="domain" description="FAR1" evidence="1">
    <location>
        <begin position="66"/>
        <end position="144"/>
    </location>
</feature>
<evidence type="ECO:0000259" key="1">
    <source>
        <dbReference type="Pfam" id="PF03101"/>
    </source>
</evidence>
<dbReference type="EMBL" id="WHWC01000013">
    <property type="protein sequence ID" value="KAG8371215.1"/>
    <property type="molecule type" value="Genomic_DNA"/>
</dbReference>